<comment type="subcellular location">
    <subcellularLocation>
        <location evidence="2">Chromosome</location>
        <location evidence="2">Telomere</location>
    </subcellularLocation>
    <subcellularLocation>
        <location evidence="1">Nucleus</location>
    </subcellularLocation>
</comment>
<keyword evidence="13" id="KW-0238">DNA-binding</keyword>
<dbReference type="SUPFAM" id="SSF53300">
    <property type="entry name" value="vWA-like"/>
    <property type="match status" value="1"/>
</dbReference>
<dbReference type="Pfam" id="PF02735">
    <property type="entry name" value="Ku"/>
    <property type="match status" value="1"/>
</dbReference>
<reference evidence="20 21" key="1">
    <citation type="submission" date="2016-10" db="EMBL/GenBank/DDBJ databases">
        <authorList>
            <person name="de Groot N.N."/>
        </authorList>
    </citation>
    <scope>NUCLEOTIDE SEQUENCE [LARGE SCALE GENOMIC DNA]</scope>
    <source>
        <strain evidence="20 21">CBS 141442</strain>
    </source>
</reference>
<dbReference type="Proteomes" id="UP000182334">
    <property type="component" value="Chromosome VI"/>
</dbReference>
<proteinExistence type="inferred from homology"/>
<keyword evidence="10" id="KW-0347">Helicase</keyword>
<dbReference type="InterPro" id="IPR036465">
    <property type="entry name" value="vWFA_dom_sf"/>
</dbReference>
<evidence type="ECO:0000256" key="4">
    <source>
        <dbReference type="ARBA" id="ARBA00012551"/>
    </source>
</evidence>
<dbReference type="GO" id="GO:0005524">
    <property type="term" value="F:ATP binding"/>
    <property type="evidence" value="ECO:0007669"/>
    <property type="project" value="UniProtKB-KW"/>
</dbReference>
<dbReference type="InterPro" id="IPR005160">
    <property type="entry name" value="Ku_C"/>
</dbReference>
<evidence type="ECO:0000256" key="8">
    <source>
        <dbReference type="ARBA" id="ARBA00022763"/>
    </source>
</evidence>
<dbReference type="GO" id="GO:0000723">
    <property type="term" value="P:telomere maintenance"/>
    <property type="evidence" value="ECO:0007669"/>
    <property type="project" value="InterPro"/>
</dbReference>
<dbReference type="InterPro" id="IPR016194">
    <property type="entry name" value="SPOC-like_C_dom_sf"/>
</dbReference>
<dbReference type="PIRSF" id="PIRSF003033">
    <property type="entry name" value="Ku70"/>
    <property type="match status" value="1"/>
</dbReference>
<evidence type="ECO:0000259" key="19">
    <source>
        <dbReference type="SMART" id="SM00559"/>
    </source>
</evidence>
<dbReference type="InterPro" id="IPR006164">
    <property type="entry name" value="DNA_bd_Ku70/Ku80"/>
</dbReference>
<evidence type="ECO:0000256" key="1">
    <source>
        <dbReference type="ARBA" id="ARBA00004123"/>
    </source>
</evidence>
<comment type="similarity">
    <text evidence="3">Belongs to the ku70 family.</text>
</comment>
<dbReference type="PANTHER" id="PTHR12604:SF2">
    <property type="entry name" value="X-RAY REPAIR CROSS-COMPLEMENTING PROTEIN 6"/>
    <property type="match status" value="1"/>
</dbReference>
<dbReference type="GO" id="GO:0042162">
    <property type="term" value="F:telomeric DNA binding"/>
    <property type="evidence" value="ECO:0007669"/>
    <property type="project" value="InterPro"/>
</dbReference>
<dbReference type="InterPro" id="IPR005161">
    <property type="entry name" value="Ku_N"/>
</dbReference>
<organism evidence="20 21">
    <name type="scientific">Sungouiella intermedia</name>
    <dbReference type="NCBI Taxonomy" id="45354"/>
    <lineage>
        <taxon>Eukaryota</taxon>
        <taxon>Fungi</taxon>
        <taxon>Dikarya</taxon>
        <taxon>Ascomycota</taxon>
        <taxon>Saccharomycotina</taxon>
        <taxon>Pichiomycetes</taxon>
        <taxon>Metschnikowiaceae</taxon>
        <taxon>Sungouiella</taxon>
    </lineage>
</organism>
<keyword evidence="16" id="KW-0539">Nucleus</keyword>
<dbReference type="AlphaFoldDB" id="A0A1L0GMX9"/>
<dbReference type="Gene3D" id="2.40.290.10">
    <property type="match status" value="1"/>
</dbReference>
<dbReference type="SMART" id="SM00559">
    <property type="entry name" value="Ku78"/>
    <property type="match status" value="1"/>
</dbReference>
<dbReference type="Pfam" id="PF03731">
    <property type="entry name" value="Ku_N"/>
    <property type="match status" value="1"/>
</dbReference>
<dbReference type="OrthoDB" id="3249161at2759"/>
<dbReference type="GO" id="GO:0003690">
    <property type="term" value="F:double-stranded DNA binding"/>
    <property type="evidence" value="ECO:0007669"/>
    <property type="project" value="TreeGrafter"/>
</dbReference>
<gene>
    <name evidence="20" type="ORF">SAMEA4029010_CIC11G00000003765</name>
</gene>
<evidence type="ECO:0000256" key="18">
    <source>
        <dbReference type="SAM" id="MobiDB-lite"/>
    </source>
</evidence>
<dbReference type="GO" id="GO:0043564">
    <property type="term" value="C:Ku70:Ku80 complex"/>
    <property type="evidence" value="ECO:0007669"/>
    <property type="project" value="InterPro"/>
</dbReference>
<evidence type="ECO:0000256" key="5">
    <source>
        <dbReference type="ARBA" id="ARBA00021796"/>
    </source>
</evidence>
<dbReference type="EMBL" id="LT635761">
    <property type="protein sequence ID" value="SGZ57485.1"/>
    <property type="molecule type" value="Genomic_DNA"/>
</dbReference>
<dbReference type="GO" id="GO:0000781">
    <property type="term" value="C:chromosome, telomeric region"/>
    <property type="evidence" value="ECO:0007669"/>
    <property type="project" value="UniProtKB-SubCell"/>
</dbReference>
<dbReference type="Pfam" id="PF03730">
    <property type="entry name" value="Ku_C"/>
    <property type="match status" value="1"/>
</dbReference>
<dbReference type="STRING" id="45354.A0A1L0GMX9"/>
<evidence type="ECO:0000256" key="10">
    <source>
        <dbReference type="ARBA" id="ARBA00022806"/>
    </source>
</evidence>
<dbReference type="SUPFAM" id="SSF100939">
    <property type="entry name" value="SPOC domain-like"/>
    <property type="match status" value="1"/>
</dbReference>
<evidence type="ECO:0000256" key="9">
    <source>
        <dbReference type="ARBA" id="ARBA00022801"/>
    </source>
</evidence>
<sequence>MEEHESYKQYEVKEAIIFLIDLSSHLFTPIIDLNLECQLTEILQCINELMADMVMTFPKNGVGIYLYNSKETSKKFPKNSGISKIFSLNDLNSSNMKILTHILRDQADGFKPLKDRFTVEDDRKDNLHTVLKTVLREFQVKPQYNVKKLFWITHSSTPYENPDLKDSLRTLVSDFEDNHIYITPIFLDIFDDEAQKLKKPFDPTLYQHIFLNTNYLKYETAEDNPFGDEDAPKWLSPTVSSQIRQAIFRLAEVRRIQFACDLILSDGPQMGGNLGCSIKGYTLYNHEHIRAFRQVVTEGAGLKLVHHDTQVLRKDALETIETEKETKKLLVKGFPVKVTNNEEESSGPNEKVLYFNNEVVEYMNGRSFDHTPGKKDDNRDNEKDEDEDDEDGDEDANLVTFSNPPYLKLLCFRDTLKFQPYFNIKASIFVTADFSDGLNSSSKEGGYTKSFNTFRSLYQTCIRMNRYAVLFGCIRKNSNPRIYALYPTNTGSKTEAARSFPDGFLLIALPWLSEVRSLPDYMLTDNRYFYPENEATSPPELVNLYKKLLDKFGVESYVPGDHSNPVLKYFYKVIKHEALQIDIKDEDLSVEANDWSLAKLAALREKVTNDLDTEELFLFINMYLNKVSNAELIKRAAEESREPLKKAKAEPLSEAAIITLWKNDAWNKVTVAQLRAFMGKYDKIKSATKKADMIANIIEFLESRQRSQ</sequence>
<dbReference type="EC" id="3.6.4.12" evidence="4"/>
<evidence type="ECO:0000256" key="17">
    <source>
        <dbReference type="ARBA" id="ARBA00031811"/>
    </source>
</evidence>
<keyword evidence="12" id="KW-0779">Telomere</keyword>
<keyword evidence="6" id="KW-0158">Chromosome</keyword>
<feature type="domain" description="Ku" evidence="19">
    <location>
        <begin position="373"/>
        <end position="526"/>
    </location>
</feature>
<keyword evidence="9" id="KW-0378">Hydrolase</keyword>
<keyword evidence="7" id="KW-0547">Nucleotide-binding</keyword>
<feature type="region of interest" description="Disordered" evidence="18">
    <location>
        <begin position="365"/>
        <end position="397"/>
    </location>
</feature>
<accession>A0A1L0GMX9</accession>
<keyword evidence="21" id="KW-1185">Reference proteome</keyword>
<feature type="compositionally biased region" description="Basic and acidic residues" evidence="18">
    <location>
        <begin position="367"/>
        <end position="382"/>
    </location>
</feature>
<evidence type="ECO:0000256" key="13">
    <source>
        <dbReference type="ARBA" id="ARBA00023125"/>
    </source>
</evidence>
<evidence type="ECO:0000256" key="16">
    <source>
        <dbReference type="ARBA" id="ARBA00023242"/>
    </source>
</evidence>
<dbReference type="GO" id="GO:0016787">
    <property type="term" value="F:hydrolase activity"/>
    <property type="evidence" value="ECO:0007669"/>
    <property type="project" value="UniProtKB-KW"/>
</dbReference>
<dbReference type="GO" id="GO:0006303">
    <property type="term" value="P:double-strand break repair via nonhomologous end joining"/>
    <property type="evidence" value="ECO:0007669"/>
    <property type="project" value="InterPro"/>
</dbReference>
<evidence type="ECO:0000313" key="20">
    <source>
        <dbReference type="EMBL" id="SGZ57485.1"/>
    </source>
</evidence>
<evidence type="ECO:0000256" key="2">
    <source>
        <dbReference type="ARBA" id="ARBA00004574"/>
    </source>
</evidence>
<dbReference type="GO" id="GO:0003684">
    <property type="term" value="F:damaged DNA binding"/>
    <property type="evidence" value="ECO:0007669"/>
    <property type="project" value="InterPro"/>
</dbReference>
<dbReference type="GO" id="GO:0003678">
    <property type="term" value="F:DNA helicase activity"/>
    <property type="evidence" value="ECO:0007669"/>
    <property type="project" value="UniProtKB-EC"/>
</dbReference>
<name>A0A1L0GMX9_9ASCO</name>
<evidence type="ECO:0000256" key="14">
    <source>
        <dbReference type="ARBA" id="ARBA00023172"/>
    </source>
</evidence>
<keyword evidence="8" id="KW-0227">DNA damage</keyword>
<evidence type="ECO:0000256" key="7">
    <source>
        <dbReference type="ARBA" id="ARBA00022741"/>
    </source>
</evidence>
<evidence type="ECO:0000256" key="11">
    <source>
        <dbReference type="ARBA" id="ARBA00022840"/>
    </source>
</evidence>
<dbReference type="Gene3D" id="1.10.1600.10">
    <property type="match status" value="1"/>
</dbReference>
<evidence type="ECO:0000256" key="6">
    <source>
        <dbReference type="ARBA" id="ARBA00022454"/>
    </source>
</evidence>
<keyword evidence="14" id="KW-0233">DNA recombination</keyword>
<dbReference type="InterPro" id="IPR006165">
    <property type="entry name" value="Ku70"/>
</dbReference>
<feature type="compositionally biased region" description="Acidic residues" evidence="18">
    <location>
        <begin position="383"/>
        <end position="396"/>
    </location>
</feature>
<dbReference type="GO" id="GO:0006310">
    <property type="term" value="P:DNA recombination"/>
    <property type="evidence" value="ECO:0007669"/>
    <property type="project" value="UniProtKB-KW"/>
</dbReference>
<evidence type="ECO:0000256" key="15">
    <source>
        <dbReference type="ARBA" id="ARBA00023204"/>
    </source>
</evidence>
<dbReference type="PANTHER" id="PTHR12604">
    <property type="entry name" value="KU AUTOANTIGEN DNA HELICASE"/>
    <property type="match status" value="1"/>
</dbReference>
<evidence type="ECO:0000256" key="3">
    <source>
        <dbReference type="ARBA" id="ARBA00005240"/>
    </source>
</evidence>
<evidence type="ECO:0000313" key="21">
    <source>
        <dbReference type="Proteomes" id="UP000182334"/>
    </source>
</evidence>
<dbReference type="Gene3D" id="3.40.50.410">
    <property type="entry name" value="von Willebrand factor, type A domain"/>
    <property type="match status" value="1"/>
</dbReference>
<protein>
    <recommendedName>
        <fullName evidence="5">ATP-dependent DNA helicase II subunit 1</fullName>
        <ecNumber evidence="4">3.6.4.12</ecNumber>
    </recommendedName>
    <alternativeName>
        <fullName evidence="17">ATP-dependent DNA helicase II subunit Ku70</fullName>
    </alternativeName>
</protein>
<evidence type="ECO:0000256" key="12">
    <source>
        <dbReference type="ARBA" id="ARBA00022895"/>
    </source>
</evidence>
<keyword evidence="15" id="KW-0234">DNA repair</keyword>
<keyword evidence="11" id="KW-0067">ATP-binding</keyword>